<name>A0AAV4FN12_9GAST</name>
<sequence length="115" mass="12699">MHLVNAWTINYREYQLKLLMAVTVTGQRLVCPSLPACFTMLVPVPCGCAVISDNLARLWCSSSRPSWEHQTPVVTLVDKLTGQVTGPVLWTISRQAGHTGSNEMLGGRPLVTHRQ</sequence>
<accession>A0AAV4FN12</accession>
<reference evidence="1 2" key="1">
    <citation type="journal article" date="2021" name="Elife">
        <title>Chloroplast acquisition without the gene transfer in kleptoplastic sea slugs, Plakobranchus ocellatus.</title>
        <authorList>
            <person name="Maeda T."/>
            <person name="Takahashi S."/>
            <person name="Yoshida T."/>
            <person name="Shimamura S."/>
            <person name="Takaki Y."/>
            <person name="Nagai Y."/>
            <person name="Toyoda A."/>
            <person name="Suzuki Y."/>
            <person name="Arimoto A."/>
            <person name="Ishii H."/>
            <person name="Satoh N."/>
            <person name="Nishiyama T."/>
            <person name="Hasebe M."/>
            <person name="Maruyama T."/>
            <person name="Minagawa J."/>
            <person name="Obokata J."/>
            <person name="Shigenobu S."/>
        </authorList>
    </citation>
    <scope>NUCLEOTIDE SEQUENCE [LARGE SCALE GENOMIC DNA]</scope>
</reference>
<dbReference type="Proteomes" id="UP000762676">
    <property type="component" value="Unassembled WGS sequence"/>
</dbReference>
<dbReference type="EMBL" id="BMAT01000842">
    <property type="protein sequence ID" value="GFR74334.1"/>
    <property type="molecule type" value="Genomic_DNA"/>
</dbReference>
<evidence type="ECO:0000313" key="1">
    <source>
        <dbReference type="EMBL" id="GFR74334.1"/>
    </source>
</evidence>
<keyword evidence="2" id="KW-1185">Reference proteome</keyword>
<organism evidence="1 2">
    <name type="scientific">Elysia marginata</name>
    <dbReference type="NCBI Taxonomy" id="1093978"/>
    <lineage>
        <taxon>Eukaryota</taxon>
        <taxon>Metazoa</taxon>
        <taxon>Spiralia</taxon>
        <taxon>Lophotrochozoa</taxon>
        <taxon>Mollusca</taxon>
        <taxon>Gastropoda</taxon>
        <taxon>Heterobranchia</taxon>
        <taxon>Euthyneura</taxon>
        <taxon>Panpulmonata</taxon>
        <taxon>Sacoglossa</taxon>
        <taxon>Placobranchoidea</taxon>
        <taxon>Plakobranchidae</taxon>
        <taxon>Elysia</taxon>
    </lineage>
</organism>
<proteinExistence type="predicted"/>
<comment type="caution">
    <text evidence="1">The sequence shown here is derived from an EMBL/GenBank/DDBJ whole genome shotgun (WGS) entry which is preliminary data.</text>
</comment>
<protein>
    <submittedName>
        <fullName evidence="1">Uncharacterized protein</fullName>
    </submittedName>
</protein>
<dbReference type="AlphaFoldDB" id="A0AAV4FN12"/>
<gene>
    <name evidence="1" type="ORF">ElyMa_000427500</name>
</gene>
<evidence type="ECO:0000313" key="2">
    <source>
        <dbReference type="Proteomes" id="UP000762676"/>
    </source>
</evidence>